<reference evidence="1 2" key="1">
    <citation type="submission" date="2019-05" db="EMBL/GenBank/DDBJ databases">
        <title>Another draft genome of Portunus trituberculatus and its Hox gene families provides insights of decapod evolution.</title>
        <authorList>
            <person name="Jeong J.-H."/>
            <person name="Song I."/>
            <person name="Kim S."/>
            <person name="Choi T."/>
            <person name="Kim D."/>
            <person name="Ryu S."/>
            <person name="Kim W."/>
        </authorList>
    </citation>
    <scope>NUCLEOTIDE SEQUENCE [LARGE SCALE GENOMIC DNA]</scope>
    <source>
        <tissue evidence="1">Muscle</tissue>
    </source>
</reference>
<evidence type="ECO:0000313" key="1">
    <source>
        <dbReference type="EMBL" id="MPC72559.1"/>
    </source>
</evidence>
<name>A0A5B7HS26_PORTR</name>
<dbReference type="Proteomes" id="UP000324222">
    <property type="component" value="Unassembled WGS sequence"/>
</dbReference>
<organism evidence="1 2">
    <name type="scientific">Portunus trituberculatus</name>
    <name type="common">Swimming crab</name>
    <name type="synonym">Neptunus trituberculatus</name>
    <dbReference type="NCBI Taxonomy" id="210409"/>
    <lineage>
        <taxon>Eukaryota</taxon>
        <taxon>Metazoa</taxon>
        <taxon>Ecdysozoa</taxon>
        <taxon>Arthropoda</taxon>
        <taxon>Crustacea</taxon>
        <taxon>Multicrustacea</taxon>
        <taxon>Malacostraca</taxon>
        <taxon>Eumalacostraca</taxon>
        <taxon>Eucarida</taxon>
        <taxon>Decapoda</taxon>
        <taxon>Pleocyemata</taxon>
        <taxon>Brachyura</taxon>
        <taxon>Eubrachyura</taxon>
        <taxon>Portunoidea</taxon>
        <taxon>Portunidae</taxon>
        <taxon>Portuninae</taxon>
        <taxon>Portunus</taxon>
    </lineage>
</organism>
<proteinExistence type="predicted"/>
<gene>
    <name evidence="1" type="ORF">E2C01_066871</name>
</gene>
<accession>A0A5B7HS26</accession>
<keyword evidence="2" id="KW-1185">Reference proteome</keyword>
<comment type="caution">
    <text evidence="1">The sequence shown here is derived from an EMBL/GenBank/DDBJ whole genome shotgun (WGS) entry which is preliminary data.</text>
</comment>
<dbReference type="EMBL" id="VSRR010034949">
    <property type="protein sequence ID" value="MPC72559.1"/>
    <property type="molecule type" value="Genomic_DNA"/>
</dbReference>
<evidence type="ECO:0000313" key="2">
    <source>
        <dbReference type="Proteomes" id="UP000324222"/>
    </source>
</evidence>
<sequence>MGAAGLLCRSWRGSTSDPLLSFFFSLSFSPRRTSKPSSLTPHHATFSTVDYAFIKFIQVLTYQRPSCSFFLLTL</sequence>
<dbReference type="AlphaFoldDB" id="A0A5B7HS26"/>
<protein>
    <submittedName>
        <fullName evidence="1">Uncharacterized protein</fullName>
    </submittedName>
</protein>